<sequence length="358" mass="40095">MAGFLESVDNVSTGTVDGHINVERTSIFTDETYLYAMSISLGIVCQTVTIFGIISNVLNCIVFVRQGFSDCINISLLSLAISDLCSLLTVMWSNLCFTPAFQSSGIPLATHEVHLITGSWPHVMFTRVTGWITAFISLERCFCVIMPLKVRSIFTHGTHIIAVIVFFAVTFLCASMAYYSVGIGWRFFPERNRTMLGLIFLQDAKKRKKADSISYVINGVVMPVSCFIAVVVFTTILIVKLNQTANWRQSNAYASNDTKDKTKTTSNTKERKVAKMVVLISVTFITSFLPAVGAFMAKYIEPELTYDGLYRRLAMVILSGSFTAEALNSSINIFLYFKMSSKFRQTFMITFKLNRFVK</sequence>
<evidence type="ECO:0000313" key="10">
    <source>
        <dbReference type="EMBL" id="CAG5127802.1"/>
    </source>
</evidence>
<evidence type="ECO:0000259" key="9">
    <source>
        <dbReference type="PROSITE" id="PS50262"/>
    </source>
</evidence>
<dbReference type="InterPro" id="IPR019427">
    <property type="entry name" value="7TM_GPCR_serpentine_rcpt_Srw"/>
</dbReference>
<dbReference type="GO" id="GO:0005886">
    <property type="term" value="C:plasma membrane"/>
    <property type="evidence" value="ECO:0007669"/>
    <property type="project" value="TreeGrafter"/>
</dbReference>
<dbReference type="AlphaFoldDB" id="A0A8S3ZKN2"/>
<keyword evidence="11" id="KW-1185">Reference proteome</keyword>
<evidence type="ECO:0000256" key="2">
    <source>
        <dbReference type="ARBA" id="ARBA00022692"/>
    </source>
</evidence>
<dbReference type="PANTHER" id="PTHR24243">
    <property type="entry name" value="G-PROTEIN COUPLED RECEPTOR"/>
    <property type="match status" value="1"/>
</dbReference>
<reference evidence="10" key="1">
    <citation type="submission" date="2021-04" db="EMBL/GenBank/DDBJ databases">
        <authorList>
            <consortium name="Molecular Ecology Group"/>
        </authorList>
    </citation>
    <scope>NUCLEOTIDE SEQUENCE</scope>
</reference>
<feature type="transmembrane region" description="Helical" evidence="8">
    <location>
        <begin position="76"/>
        <end position="95"/>
    </location>
</feature>
<dbReference type="Pfam" id="PF10324">
    <property type="entry name" value="7TM_GPCR_Srw"/>
    <property type="match status" value="1"/>
</dbReference>
<comment type="subcellular location">
    <subcellularLocation>
        <location evidence="1">Membrane</location>
        <topology evidence="1">Multi-pass membrane protein</topology>
    </subcellularLocation>
</comment>
<evidence type="ECO:0000256" key="1">
    <source>
        <dbReference type="ARBA" id="ARBA00004141"/>
    </source>
</evidence>
<gene>
    <name evidence="10" type="ORF">CUNI_LOCUS13360</name>
</gene>
<evidence type="ECO:0000256" key="8">
    <source>
        <dbReference type="SAM" id="Phobius"/>
    </source>
</evidence>
<name>A0A8S3ZKN2_9EUPU</name>
<keyword evidence="2 8" id="KW-0812">Transmembrane</keyword>
<evidence type="ECO:0000256" key="3">
    <source>
        <dbReference type="ARBA" id="ARBA00022989"/>
    </source>
</evidence>
<evidence type="ECO:0000313" key="11">
    <source>
        <dbReference type="Proteomes" id="UP000678393"/>
    </source>
</evidence>
<dbReference type="PROSITE" id="PS50262">
    <property type="entry name" value="G_PROTEIN_RECEP_F1_2"/>
    <property type="match status" value="1"/>
</dbReference>
<feature type="domain" description="G-protein coupled receptors family 1 profile" evidence="9">
    <location>
        <begin position="55"/>
        <end position="336"/>
    </location>
</feature>
<dbReference type="InterPro" id="IPR000276">
    <property type="entry name" value="GPCR_Rhodpsn"/>
</dbReference>
<dbReference type="PANTHER" id="PTHR24243:SF230">
    <property type="entry name" value="G-PROTEIN COUPLED RECEPTORS FAMILY 1 PROFILE DOMAIN-CONTAINING PROTEIN"/>
    <property type="match status" value="1"/>
</dbReference>
<dbReference type="Proteomes" id="UP000678393">
    <property type="component" value="Unassembled WGS sequence"/>
</dbReference>
<dbReference type="OrthoDB" id="6126859at2759"/>
<feature type="transmembrane region" description="Helical" evidence="8">
    <location>
        <begin position="276"/>
        <end position="300"/>
    </location>
</feature>
<feature type="transmembrane region" description="Helical" evidence="8">
    <location>
        <begin position="160"/>
        <end position="181"/>
    </location>
</feature>
<dbReference type="SUPFAM" id="SSF81321">
    <property type="entry name" value="Family A G protein-coupled receptor-like"/>
    <property type="match status" value="1"/>
</dbReference>
<dbReference type="GO" id="GO:0008528">
    <property type="term" value="F:G protein-coupled peptide receptor activity"/>
    <property type="evidence" value="ECO:0007669"/>
    <property type="project" value="InterPro"/>
</dbReference>
<protein>
    <recommendedName>
        <fullName evidence="9">G-protein coupled receptors family 1 profile domain-containing protein</fullName>
    </recommendedName>
</protein>
<dbReference type="Gene3D" id="1.20.1070.10">
    <property type="entry name" value="Rhodopsin 7-helix transmembrane proteins"/>
    <property type="match status" value="1"/>
</dbReference>
<keyword evidence="3 8" id="KW-1133">Transmembrane helix</keyword>
<keyword evidence="7" id="KW-0807">Transducer</keyword>
<feature type="transmembrane region" description="Helical" evidence="8">
    <location>
        <begin position="33"/>
        <end position="64"/>
    </location>
</feature>
<evidence type="ECO:0000256" key="4">
    <source>
        <dbReference type="ARBA" id="ARBA00023040"/>
    </source>
</evidence>
<dbReference type="PRINTS" id="PR00237">
    <property type="entry name" value="GPCRRHODOPSN"/>
</dbReference>
<accession>A0A8S3ZKN2</accession>
<dbReference type="EMBL" id="CAJHNH020002798">
    <property type="protein sequence ID" value="CAG5127802.1"/>
    <property type="molecule type" value="Genomic_DNA"/>
</dbReference>
<keyword evidence="5 8" id="KW-0472">Membrane</keyword>
<feature type="transmembrane region" description="Helical" evidence="8">
    <location>
        <begin position="215"/>
        <end position="239"/>
    </location>
</feature>
<proteinExistence type="predicted"/>
<feature type="transmembrane region" description="Helical" evidence="8">
    <location>
        <begin position="312"/>
        <end position="337"/>
    </location>
</feature>
<evidence type="ECO:0000256" key="6">
    <source>
        <dbReference type="ARBA" id="ARBA00023170"/>
    </source>
</evidence>
<feature type="transmembrane region" description="Helical" evidence="8">
    <location>
        <begin position="128"/>
        <end position="148"/>
    </location>
</feature>
<comment type="caution">
    <text evidence="10">The sequence shown here is derived from an EMBL/GenBank/DDBJ whole genome shotgun (WGS) entry which is preliminary data.</text>
</comment>
<evidence type="ECO:0000256" key="5">
    <source>
        <dbReference type="ARBA" id="ARBA00023136"/>
    </source>
</evidence>
<keyword evidence="6" id="KW-0675">Receptor</keyword>
<organism evidence="10 11">
    <name type="scientific">Candidula unifasciata</name>
    <dbReference type="NCBI Taxonomy" id="100452"/>
    <lineage>
        <taxon>Eukaryota</taxon>
        <taxon>Metazoa</taxon>
        <taxon>Spiralia</taxon>
        <taxon>Lophotrochozoa</taxon>
        <taxon>Mollusca</taxon>
        <taxon>Gastropoda</taxon>
        <taxon>Heterobranchia</taxon>
        <taxon>Euthyneura</taxon>
        <taxon>Panpulmonata</taxon>
        <taxon>Eupulmonata</taxon>
        <taxon>Stylommatophora</taxon>
        <taxon>Helicina</taxon>
        <taxon>Helicoidea</taxon>
        <taxon>Geomitridae</taxon>
        <taxon>Candidula</taxon>
    </lineage>
</organism>
<dbReference type="InterPro" id="IPR017452">
    <property type="entry name" value="GPCR_Rhodpsn_7TM"/>
</dbReference>
<keyword evidence="4" id="KW-0297">G-protein coupled receptor</keyword>
<evidence type="ECO:0000256" key="7">
    <source>
        <dbReference type="ARBA" id="ARBA00023224"/>
    </source>
</evidence>